<evidence type="ECO:0008006" key="3">
    <source>
        <dbReference type="Google" id="ProtNLM"/>
    </source>
</evidence>
<dbReference type="Proteomes" id="UP001207654">
    <property type="component" value="Unassembled WGS sequence"/>
</dbReference>
<dbReference type="EMBL" id="JAPNKA010000001">
    <property type="protein sequence ID" value="MCY1082316.1"/>
    <property type="molecule type" value="Genomic_DNA"/>
</dbReference>
<sequence length="829" mass="91685">MTTEAQVAPPLEVRLEPGAEGVIRLVAVAPITLKLSLSMEDVRQEGRLYKVKLRGTQKNLPRDATCRVVISAKSLGEPVQSELGAIPMQINGESCTVDLELDTFASGLFGDGKAQFSVIPDFPFVTPCTVSGLMEFNNPLDVTGATPDKVLLGSLLKLTPVFSQKFKEAKLKLSVFHGGAIESGRASDSLAWSIFEWTLEDDDTKEWRVGCAESGGEYLLTYLDKHQDEYSFDLRLEVVQETDGQEVSYLVWEKKKAVSFPKPKLTSFEVGSGSALAKVENIDPGFRLPLELTLWQYGLHQLDPVVRTLLMNPISRPALAQASSSEYFWELVLPSLGMSQVQLFALLRIPKTLSGTDTYVPVSAVMDYDASKFLTFDDDQLWLEPPPKKGTKQSKQKKTPKDLATAIASQELKDTPTRSPHFGSISTGVRDNNLLVSIKLVGDRGYWKAAEPTFSLYDETGQSELAKLTVKPSEQNPRYLEALVPLEDPNLFGKKVRIRGQVTKPDANLWDELVAAPPAFSVSYEGVPRWLDKPTLRFVDLTDATSYVQVRCQVQHVPNGKNGSTLGFRLYERFVGIEKPILLAQVPFRYDVPKGAGGQCDSQGRLVARITDQEVVRKLKGQGKYMLEACVLDKDGKVLSTEVASSFKELDGSPRRIEGTMVWGSKVSEEFRKKVVIICDLLKIKPDDLMACMAFETGGTFSASKQNNAGGRAYGLIQFTPSGTEGLGKTVDELKVMTEIEQLDYVYKYMARCISKKGPLTTRSDIYMAIICPEAVGQPETYTCYSQAGSPRAYGENKGLDWGKKGYITKADATVPVDKYFQDGQLYRL</sequence>
<proteinExistence type="predicted"/>
<name>A0ABT4AL66_9BACT</name>
<dbReference type="RefSeq" id="WP_267540889.1">
    <property type="nucleotide sequence ID" value="NZ_JAPNKA010000001.1"/>
</dbReference>
<gene>
    <name evidence="1" type="ORF">OV287_48520</name>
</gene>
<evidence type="ECO:0000313" key="2">
    <source>
        <dbReference type="Proteomes" id="UP001207654"/>
    </source>
</evidence>
<keyword evidence="2" id="KW-1185">Reference proteome</keyword>
<accession>A0ABT4AL66</accession>
<organism evidence="1 2">
    <name type="scientific">Archangium lansingense</name>
    <dbReference type="NCBI Taxonomy" id="2995310"/>
    <lineage>
        <taxon>Bacteria</taxon>
        <taxon>Pseudomonadati</taxon>
        <taxon>Myxococcota</taxon>
        <taxon>Myxococcia</taxon>
        <taxon>Myxococcales</taxon>
        <taxon>Cystobacterineae</taxon>
        <taxon>Archangiaceae</taxon>
        <taxon>Archangium</taxon>
    </lineage>
</organism>
<comment type="caution">
    <text evidence="1">The sequence shown here is derived from an EMBL/GenBank/DDBJ whole genome shotgun (WGS) entry which is preliminary data.</text>
</comment>
<evidence type="ECO:0000313" key="1">
    <source>
        <dbReference type="EMBL" id="MCY1082316.1"/>
    </source>
</evidence>
<protein>
    <recommendedName>
        <fullName evidence="3">Transglycosylase SLT domain-containing protein</fullName>
    </recommendedName>
</protein>
<reference evidence="1 2" key="1">
    <citation type="submission" date="2022-11" db="EMBL/GenBank/DDBJ databases">
        <title>Minimal conservation of predation-associated metabolite biosynthetic gene clusters underscores biosynthetic potential of Myxococcota including descriptions for ten novel species: Archangium lansinium sp. nov., Myxococcus landrumus sp. nov., Nannocystis bai.</title>
        <authorList>
            <person name="Ahearne A."/>
            <person name="Stevens C."/>
            <person name="Phillips K."/>
        </authorList>
    </citation>
    <scope>NUCLEOTIDE SEQUENCE [LARGE SCALE GENOMIC DNA]</scope>
    <source>
        <strain evidence="1 2">MIWBW</strain>
    </source>
</reference>